<reference evidence="2 3" key="1">
    <citation type="submission" date="2020-08" db="EMBL/GenBank/DDBJ databases">
        <title>Genomic Encyclopedia of Type Strains, Phase IV (KMG-IV): sequencing the most valuable type-strain genomes for metagenomic binning, comparative biology and taxonomic classification.</title>
        <authorList>
            <person name="Goeker M."/>
        </authorList>
    </citation>
    <scope>NUCLEOTIDE SEQUENCE [LARGE SCALE GENOMIC DNA]</scope>
    <source>
        <strain evidence="2 3">DSM 100044</strain>
    </source>
</reference>
<evidence type="ECO:0000313" key="2">
    <source>
        <dbReference type="EMBL" id="MBB5716379.1"/>
    </source>
</evidence>
<keyword evidence="3" id="KW-1185">Reference proteome</keyword>
<sequence length="51" mass="5175">MRRLGLPPAATVVAVPGAAQGVGPQADMDAGRHDRSPASLDLLGIMPKLKA</sequence>
<dbReference type="Proteomes" id="UP000546200">
    <property type="component" value="Unassembled WGS sequence"/>
</dbReference>
<comment type="caution">
    <text evidence="2">The sequence shown here is derived from an EMBL/GenBank/DDBJ whole genome shotgun (WGS) entry which is preliminary data.</text>
</comment>
<evidence type="ECO:0000256" key="1">
    <source>
        <dbReference type="SAM" id="MobiDB-lite"/>
    </source>
</evidence>
<protein>
    <submittedName>
        <fullName evidence="2">Uncharacterized protein</fullName>
    </submittedName>
</protein>
<accession>A0A7W9BFN9</accession>
<dbReference type="EMBL" id="JACIJK010000010">
    <property type="protein sequence ID" value="MBB5716379.1"/>
    <property type="molecule type" value="Genomic_DNA"/>
</dbReference>
<dbReference type="RefSeq" id="WP_184059591.1">
    <property type="nucleotide sequence ID" value="NZ_JACIJK010000010.1"/>
</dbReference>
<organism evidence="2 3">
    <name type="scientific">Sphingomonas aerophila</name>
    <dbReference type="NCBI Taxonomy" id="1344948"/>
    <lineage>
        <taxon>Bacteria</taxon>
        <taxon>Pseudomonadati</taxon>
        <taxon>Pseudomonadota</taxon>
        <taxon>Alphaproteobacteria</taxon>
        <taxon>Sphingomonadales</taxon>
        <taxon>Sphingomonadaceae</taxon>
        <taxon>Sphingomonas</taxon>
    </lineage>
</organism>
<evidence type="ECO:0000313" key="3">
    <source>
        <dbReference type="Proteomes" id="UP000546200"/>
    </source>
</evidence>
<name>A0A7W9BFN9_9SPHN</name>
<dbReference type="AlphaFoldDB" id="A0A7W9BFN9"/>
<proteinExistence type="predicted"/>
<gene>
    <name evidence="2" type="ORF">FHS94_003242</name>
</gene>
<feature type="compositionally biased region" description="Low complexity" evidence="1">
    <location>
        <begin position="17"/>
        <end position="26"/>
    </location>
</feature>
<feature type="region of interest" description="Disordered" evidence="1">
    <location>
        <begin position="17"/>
        <end position="51"/>
    </location>
</feature>